<dbReference type="Proteomes" id="UP001190700">
    <property type="component" value="Unassembled WGS sequence"/>
</dbReference>
<feature type="transmembrane region" description="Helical" evidence="1">
    <location>
        <begin position="113"/>
        <end position="132"/>
    </location>
</feature>
<sequence length="221" mass="23981">MVVSPNSFATWSLTPTLSRAIRIFSLLGAATYLYLSNWRTLSTVFFTVAVHDWVFFLALATRLVNKSSQHFTLICGGLALLMAGGFVFRPVASFCVVLFAVASFLAKSYFEMWIVCCGAAGVLLLGFSVAFAPGGAPGMAAAATFLWCNIWQLLSRFLISNLLMPSVTFSKVRQLRGSTVNGLKQVVRRRLEQLNGCTQAGYGGIALVHGRSSHKNDPVAQ</sequence>
<evidence type="ECO:0000256" key="1">
    <source>
        <dbReference type="SAM" id="Phobius"/>
    </source>
</evidence>
<comment type="caution">
    <text evidence="2">The sequence shown here is derived from an EMBL/GenBank/DDBJ whole genome shotgun (WGS) entry which is preliminary data.</text>
</comment>
<keyword evidence="3" id="KW-1185">Reference proteome</keyword>
<dbReference type="EMBL" id="LGRX02031130">
    <property type="protein sequence ID" value="KAK3245004.1"/>
    <property type="molecule type" value="Genomic_DNA"/>
</dbReference>
<evidence type="ECO:0000313" key="3">
    <source>
        <dbReference type="Proteomes" id="UP001190700"/>
    </source>
</evidence>
<keyword evidence="1" id="KW-1133">Transmembrane helix</keyword>
<keyword evidence="1" id="KW-0472">Membrane</keyword>
<proteinExistence type="predicted"/>
<feature type="transmembrane region" description="Helical" evidence="1">
    <location>
        <begin position="70"/>
        <end position="101"/>
    </location>
</feature>
<accession>A0AAE0EYL9</accession>
<evidence type="ECO:0000313" key="2">
    <source>
        <dbReference type="EMBL" id="KAK3245004.1"/>
    </source>
</evidence>
<dbReference type="AlphaFoldDB" id="A0AAE0EYL9"/>
<organism evidence="2 3">
    <name type="scientific">Cymbomonas tetramitiformis</name>
    <dbReference type="NCBI Taxonomy" id="36881"/>
    <lineage>
        <taxon>Eukaryota</taxon>
        <taxon>Viridiplantae</taxon>
        <taxon>Chlorophyta</taxon>
        <taxon>Pyramimonadophyceae</taxon>
        <taxon>Pyramimonadales</taxon>
        <taxon>Pyramimonadaceae</taxon>
        <taxon>Cymbomonas</taxon>
    </lineage>
</organism>
<feature type="transmembrane region" description="Helical" evidence="1">
    <location>
        <begin position="20"/>
        <end position="37"/>
    </location>
</feature>
<name>A0AAE0EYL9_9CHLO</name>
<evidence type="ECO:0008006" key="4">
    <source>
        <dbReference type="Google" id="ProtNLM"/>
    </source>
</evidence>
<feature type="transmembrane region" description="Helical" evidence="1">
    <location>
        <begin position="138"/>
        <end position="159"/>
    </location>
</feature>
<protein>
    <recommendedName>
        <fullName evidence="4">Transmembrane protein</fullName>
    </recommendedName>
</protein>
<feature type="transmembrane region" description="Helical" evidence="1">
    <location>
        <begin position="44"/>
        <end position="64"/>
    </location>
</feature>
<gene>
    <name evidence="2" type="ORF">CYMTET_45407</name>
</gene>
<keyword evidence="1" id="KW-0812">Transmembrane</keyword>
<reference evidence="2 3" key="1">
    <citation type="journal article" date="2015" name="Genome Biol. Evol.">
        <title>Comparative Genomics of a Bacterivorous Green Alga Reveals Evolutionary Causalities and Consequences of Phago-Mixotrophic Mode of Nutrition.</title>
        <authorList>
            <person name="Burns J.A."/>
            <person name="Paasch A."/>
            <person name="Narechania A."/>
            <person name="Kim E."/>
        </authorList>
    </citation>
    <scope>NUCLEOTIDE SEQUENCE [LARGE SCALE GENOMIC DNA]</scope>
    <source>
        <strain evidence="2 3">PLY_AMNH</strain>
    </source>
</reference>